<accession>A0A511B6G8</accession>
<keyword evidence="2" id="KW-1185">Reference proteome</keyword>
<protein>
    <submittedName>
        <fullName evidence="1">Uncharacterized protein</fullName>
    </submittedName>
</protein>
<reference evidence="1 2" key="1">
    <citation type="submission" date="2019-07" db="EMBL/GenBank/DDBJ databases">
        <title>Whole genome shotgun sequence of Gluconobacter kanchanaburiensis NBRC 103587.</title>
        <authorList>
            <person name="Hosoyama A."/>
            <person name="Uohara A."/>
            <person name="Ohji S."/>
            <person name="Ichikawa N."/>
        </authorList>
    </citation>
    <scope>NUCLEOTIDE SEQUENCE [LARGE SCALE GENOMIC DNA]</scope>
    <source>
        <strain evidence="1 2">NBRC 103587</strain>
    </source>
</reference>
<evidence type="ECO:0000313" key="2">
    <source>
        <dbReference type="Proteomes" id="UP000321079"/>
    </source>
</evidence>
<dbReference type="Proteomes" id="UP000321079">
    <property type="component" value="Unassembled WGS sequence"/>
</dbReference>
<evidence type="ECO:0000313" key="1">
    <source>
        <dbReference type="EMBL" id="GEK96055.1"/>
    </source>
</evidence>
<comment type="caution">
    <text evidence="1">The sequence shown here is derived from an EMBL/GenBank/DDBJ whole genome shotgun (WGS) entry which is preliminary data.</text>
</comment>
<organism evidence="1 2">
    <name type="scientific">Gluconobacter kanchanaburiensis NBRC 103587</name>
    <dbReference type="NCBI Taxonomy" id="1307948"/>
    <lineage>
        <taxon>Bacteria</taxon>
        <taxon>Pseudomonadati</taxon>
        <taxon>Pseudomonadota</taxon>
        <taxon>Alphaproteobacteria</taxon>
        <taxon>Acetobacterales</taxon>
        <taxon>Acetobacteraceae</taxon>
        <taxon>Gluconobacter</taxon>
    </lineage>
</organism>
<dbReference type="EMBL" id="BJVA01000005">
    <property type="protein sequence ID" value="GEK96055.1"/>
    <property type="molecule type" value="Genomic_DNA"/>
</dbReference>
<gene>
    <name evidence="1" type="ORF">GKA01_12520</name>
</gene>
<name>A0A511B6G8_9PROT</name>
<sequence length="53" mass="5904">MRGSFGKMLIPQRAHDSFDLVEMRPFGIPVIQTQVPADGCDHVREAIALVKKP</sequence>
<proteinExistence type="predicted"/>
<dbReference type="AlphaFoldDB" id="A0A511B6G8"/>